<evidence type="ECO:0000313" key="2">
    <source>
        <dbReference type="EMBL" id="TKR94740.1"/>
    </source>
</evidence>
<reference evidence="2 3" key="2">
    <citation type="journal article" date="2019" name="G3 (Bethesda)">
        <title>Hybrid Assembly of the Genome of the Entomopathogenic Nematode Steinernema carpocapsae Identifies the X-Chromosome.</title>
        <authorList>
            <person name="Serra L."/>
            <person name="Macchietto M."/>
            <person name="Macias-Munoz A."/>
            <person name="McGill C.J."/>
            <person name="Rodriguez I.M."/>
            <person name="Rodriguez B."/>
            <person name="Murad R."/>
            <person name="Mortazavi A."/>
        </authorList>
    </citation>
    <scope>NUCLEOTIDE SEQUENCE [LARGE SCALE GENOMIC DNA]</scope>
    <source>
        <strain evidence="2 3">ALL</strain>
    </source>
</reference>
<dbReference type="Proteomes" id="UP000298663">
    <property type="component" value="Unassembled WGS sequence"/>
</dbReference>
<feature type="compositionally biased region" description="Basic and acidic residues" evidence="1">
    <location>
        <begin position="202"/>
        <end position="211"/>
    </location>
</feature>
<organism evidence="2 3">
    <name type="scientific">Steinernema carpocapsae</name>
    <name type="common">Entomopathogenic nematode</name>
    <dbReference type="NCBI Taxonomy" id="34508"/>
    <lineage>
        <taxon>Eukaryota</taxon>
        <taxon>Metazoa</taxon>
        <taxon>Ecdysozoa</taxon>
        <taxon>Nematoda</taxon>
        <taxon>Chromadorea</taxon>
        <taxon>Rhabditida</taxon>
        <taxon>Tylenchina</taxon>
        <taxon>Panagrolaimomorpha</taxon>
        <taxon>Strongyloidoidea</taxon>
        <taxon>Steinernematidae</taxon>
        <taxon>Steinernema</taxon>
    </lineage>
</organism>
<keyword evidence="3" id="KW-1185">Reference proteome</keyword>
<feature type="region of interest" description="Disordered" evidence="1">
    <location>
        <begin position="177"/>
        <end position="222"/>
    </location>
</feature>
<evidence type="ECO:0000256" key="1">
    <source>
        <dbReference type="SAM" id="MobiDB-lite"/>
    </source>
</evidence>
<feature type="compositionally biased region" description="Basic and acidic residues" evidence="1">
    <location>
        <begin position="77"/>
        <end position="93"/>
    </location>
</feature>
<feature type="compositionally biased region" description="Low complexity" evidence="1">
    <location>
        <begin position="58"/>
        <end position="69"/>
    </location>
</feature>
<accession>A0A4U5PEB4</accession>
<dbReference type="AlphaFoldDB" id="A0A4U5PEB4"/>
<feature type="compositionally biased region" description="Basic residues" evidence="1">
    <location>
        <begin position="1"/>
        <end position="12"/>
    </location>
</feature>
<sequence>MKRAIANRKGPPKNKVTQPPKNRFAPLCLSSCSIGFYSNCAGTKLPTLLLLLMSHSNSQSSRRSARSPSCDLGHFLSRSEDMRRGKSAKERKSLSKMTHFASLQNYGIDDEPCKSKSAEATNSNVCVWRRRNDRGRKRIRKGGGGEKVSPVIGRANTVESETGEAACLEERRSVLGRAKLVADKKGRPRRSSQGEEEEEEKKEDGRTDRKERSKAKALKGDWELVANMEMRRKSDLIGS</sequence>
<comment type="caution">
    <text evidence="2">The sequence shown here is derived from an EMBL/GenBank/DDBJ whole genome shotgun (WGS) entry which is preliminary data.</text>
</comment>
<gene>
    <name evidence="2" type="ORF">L596_008992</name>
</gene>
<protein>
    <submittedName>
        <fullName evidence="2">Uncharacterized protein</fullName>
    </submittedName>
</protein>
<name>A0A4U5PEB4_STECR</name>
<proteinExistence type="predicted"/>
<feature type="region of interest" description="Disordered" evidence="1">
    <location>
        <begin position="1"/>
        <end position="20"/>
    </location>
</feature>
<dbReference type="EMBL" id="AZBU02000002">
    <property type="protein sequence ID" value="TKR94740.1"/>
    <property type="molecule type" value="Genomic_DNA"/>
</dbReference>
<reference evidence="2 3" key="1">
    <citation type="journal article" date="2015" name="Genome Biol.">
        <title>Comparative genomics of Steinernema reveals deeply conserved gene regulatory networks.</title>
        <authorList>
            <person name="Dillman A.R."/>
            <person name="Macchietto M."/>
            <person name="Porter C.F."/>
            <person name="Rogers A."/>
            <person name="Williams B."/>
            <person name="Antoshechkin I."/>
            <person name="Lee M.M."/>
            <person name="Goodwin Z."/>
            <person name="Lu X."/>
            <person name="Lewis E.E."/>
            <person name="Goodrich-Blair H."/>
            <person name="Stock S.P."/>
            <person name="Adams B.J."/>
            <person name="Sternberg P.W."/>
            <person name="Mortazavi A."/>
        </authorList>
    </citation>
    <scope>NUCLEOTIDE SEQUENCE [LARGE SCALE GENOMIC DNA]</scope>
    <source>
        <strain evidence="2 3">ALL</strain>
    </source>
</reference>
<evidence type="ECO:0000313" key="3">
    <source>
        <dbReference type="Proteomes" id="UP000298663"/>
    </source>
</evidence>
<feature type="region of interest" description="Disordered" evidence="1">
    <location>
        <begin position="58"/>
        <end position="93"/>
    </location>
</feature>